<dbReference type="GO" id="GO:0038023">
    <property type="term" value="F:signaling receptor activity"/>
    <property type="evidence" value="ECO:0007669"/>
    <property type="project" value="TreeGrafter"/>
</dbReference>
<feature type="transmembrane region" description="Helical" evidence="8">
    <location>
        <begin position="187"/>
        <end position="206"/>
    </location>
</feature>
<dbReference type="GO" id="GO:0016020">
    <property type="term" value="C:membrane"/>
    <property type="evidence" value="ECO:0007669"/>
    <property type="project" value="UniProtKB-SubCell"/>
</dbReference>
<name>A0A136JF34_9PEZI</name>
<feature type="transmembrane region" description="Helical" evidence="8">
    <location>
        <begin position="161"/>
        <end position="180"/>
    </location>
</feature>
<keyword evidence="3 8" id="KW-0812">Transmembrane</keyword>
<reference evidence="10" key="1">
    <citation type="submission" date="2016-02" db="EMBL/GenBank/DDBJ databases">
        <title>Draft genome sequence of Microdochium bolleyi, a fungal endophyte of beachgrass.</title>
        <authorList>
            <consortium name="DOE Joint Genome Institute"/>
            <person name="David A.S."/>
            <person name="May G."/>
            <person name="Haridas S."/>
            <person name="Lim J."/>
            <person name="Wang M."/>
            <person name="Labutti K."/>
            <person name="Lipzen A."/>
            <person name="Barry K."/>
            <person name="Grigoriev I.V."/>
        </authorList>
    </citation>
    <scope>NUCLEOTIDE SEQUENCE [LARGE SCALE GENOMIC DNA]</scope>
    <source>
        <strain evidence="10">J235TASD1</strain>
    </source>
</reference>
<dbReference type="STRING" id="196109.A0A136JF34"/>
<feature type="transmembrane region" description="Helical" evidence="8">
    <location>
        <begin position="122"/>
        <end position="141"/>
    </location>
</feature>
<feature type="transmembrane region" description="Helical" evidence="8">
    <location>
        <begin position="291"/>
        <end position="311"/>
    </location>
</feature>
<keyword evidence="5 8" id="KW-0472">Membrane</keyword>
<dbReference type="OrthoDB" id="529367at2759"/>
<protein>
    <submittedName>
        <fullName evidence="9">Hemolysin-III related-domain-containing protein</fullName>
    </submittedName>
</protein>
<dbReference type="FunCoup" id="A0A136JF34">
    <property type="interactions" value="291"/>
</dbReference>
<evidence type="ECO:0000313" key="9">
    <source>
        <dbReference type="EMBL" id="KXJ95718.1"/>
    </source>
</evidence>
<dbReference type="Pfam" id="PF03006">
    <property type="entry name" value="HlyIII"/>
    <property type="match status" value="1"/>
</dbReference>
<keyword evidence="10" id="KW-1185">Reference proteome</keyword>
<evidence type="ECO:0000256" key="8">
    <source>
        <dbReference type="SAM" id="Phobius"/>
    </source>
</evidence>
<feature type="binding site" evidence="6">
    <location>
        <position position="293"/>
    </location>
    <ligand>
        <name>Zn(2+)</name>
        <dbReference type="ChEBI" id="CHEBI:29105"/>
    </ligand>
</feature>
<keyword evidence="4 8" id="KW-1133">Transmembrane helix</keyword>
<dbReference type="PANTHER" id="PTHR20855:SF52">
    <property type="entry name" value="ADIPONECTIN RECEPTOR PROTEIN"/>
    <property type="match status" value="1"/>
</dbReference>
<gene>
    <name evidence="9" type="ORF">Micbo1qcDRAFT_143995</name>
</gene>
<evidence type="ECO:0000256" key="7">
    <source>
        <dbReference type="SAM" id="MobiDB-lite"/>
    </source>
</evidence>
<feature type="binding site" evidence="6">
    <location>
        <position position="143"/>
    </location>
    <ligand>
        <name>Zn(2+)</name>
        <dbReference type="ChEBI" id="CHEBI:29105"/>
    </ligand>
</feature>
<dbReference type="Proteomes" id="UP000070501">
    <property type="component" value="Unassembled WGS sequence"/>
</dbReference>
<evidence type="ECO:0000256" key="3">
    <source>
        <dbReference type="ARBA" id="ARBA00022692"/>
    </source>
</evidence>
<feature type="transmembrane region" description="Helical" evidence="8">
    <location>
        <begin position="89"/>
        <end position="110"/>
    </location>
</feature>
<evidence type="ECO:0000256" key="6">
    <source>
        <dbReference type="PIRSR" id="PIRSR604254-1"/>
    </source>
</evidence>
<comment type="subcellular location">
    <subcellularLocation>
        <location evidence="1">Membrane</location>
        <topology evidence="1">Multi-pass membrane protein</topology>
    </subcellularLocation>
</comment>
<feature type="binding site" evidence="6">
    <location>
        <position position="289"/>
    </location>
    <ligand>
        <name>Zn(2+)</name>
        <dbReference type="ChEBI" id="CHEBI:29105"/>
    </ligand>
</feature>
<sequence>METTATGLEASRPEGEQRYRKHVPVAESLTQTAKNVEGKIEDAALLLWDQLSTWRRDNQYILSGYRADSNSYRGSFASVLAIHNESVNIWTHIVGAAGFLAGGLWLTHIVAPRYATANDSDVLVFSCFFAGAVLCLGMSATYHTISNHSHDVAKWGNKLDYSGIVLLIVGSYVPALYYGLFCEPKLMTIYLGGIILLGVACGVVSWVERFRTPAWRPYRAGIFVGLGASGVIPVCHALSMYEFYQLDEQMGLSWVLLQGFLYIFGAFLYAARWPERSFPGRFDLWGSSHQLFHILIVFAAASHLAGMAKAFDYHHNTMGSQCPS</sequence>
<dbReference type="InParanoid" id="A0A136JF34"/>
<evidence type="ECO:0000256" key="1">
    <source>
        <dbReference type="ARBA" id="ARBA00004141"/>
    </source>
</evidence>
<keyword evidence="6" id="KW-0862">Zinc</keyword>
<proteinExistence type="inferred from homology"/>
<feature type="region of interest" description="Disordered" evidence="7">
    <location>
        <begin position="1"/>
        <end position="20"/>
    </location>
</feature>
<dbReference type="GO" id="GO:0046872">
    <property type="term" value="F:metal ion binding"/>
    <property type="evidence" value="ECO:0007669"/>
    <property type="project" value="UniProtKB-KW"/>
</dbReference>
<dbReference type="AlphaFoldDB" id="A0A136JF34"/>
<feature type="transmembrane region" description="Helical" evidence="8">
    <location>
        <begin position="251"/>
        <end position="271"/>
    </location>
</feature>
<dbReference type="InterPro" id="IPR004254">
    <property type="entry name" value="AdipoR/HlyIII-related"/>
</dbReference>
<accession>A0A136JF34</accession>
<feature type="transmembrane region" description="Helical" evidence="8">
    <location>
        <begin position="218"/>
        <end position="239"/>
    </location>
</feature>
<comment type="similarity">
    <text evidence="2">Belongs to the ADIPOR family.</text>
</comment>
<keyword evidence="6" id="KW-0479">Metal-binding</keyword>
<evidence type="ECO:0000256" key="4">
    <source>
        <dbReference type="ARBA" id="ARBA00022989"/>
    </source>
</evidence>
<dbReference type="PANTHER" id="PTHR20855">
    <property type="entry name" value="ADIPOR/PROGESTIN RECEPTOR-RELATED"/>
    <property type="match status" value="1"/>
</dbReference>
<evidence type="ECO:0000313" key="10">
    <source>
        <dbReference type="Proteomes" id="UP000070501"/>
    </source>
</evidence>
<evidence type="ECO:0000256" key="5">
    <source>
        <dbReference type="ARBA" id="ARBA00023136"/>
    </source>
</evidence>
<evidence type="ECO:0000256" key="2">
    <source>
        <dbReference type="ARBA" id="ARBA00007018"/>
    </source>
</evidence>
<dbReference type="GO" id="GO:0006882">
    <property type="term" value="P:intracellular zinc ion homeostasis"/>
    <property type="evidence" value="ECO:0007669"/>
    <property type="project" value="TreeGrafter"/>
</dbReference>
<dbReference type="EMBL" id="KQ964246">
    <property type="protein sequence ID" value="KXJ95718.1"/>
    <property type="molecule type" value="Genomic_DNA"/>
</dbReference>
<organism evidence="9 10">
    <name type="scientific">Microdochium bolleyi</name>
    <dbReference type="NCBI Taxonomy" id="196109"/>
    <lineage>
        <taxon>Eukaryota</taxon>
        <taxon>Fungi</taxon>
        <taxon>Dikarya</taxon>
        <taxon>Ascomycota</taxon>
        <taxon>Pezizomycotina</taxon>
        <taxon>Sordariomycetes</taxon>
        <taxon>Xylariomycetidae</taxon>
        <taxon>Xylariales</taxon>
        <taxon>Microdochiaceae</taxon>
        <taxon>Microdochium</taxon>
    </lineage>
</organism>